<evidence type="ECO:0000256" key="1">
    <source>
        <dbReference type="ARBA" id="ARBA00022741"/>
    </source>
</evidence>
<proteinExistence type="predicted"/>
<keyword evidence="1" id="KW-0547">Nucleotide-binding</keyword>
<keyword evidence="6" id="KW-1185">Reference proteome</keyword>
<dbReference type="InterPro" id="IPR010016">
    <property type="entry name" value="PxpB"/>
</dbReference>
<evidence type="ECO:0000313" key="6">
    <source>
        <dbReference type="Proteomes" id="UP001183648"/>
    </source>
</evidence>
<dbReference type="SUPFAM" id="SSF50891">
    <property type="entry name" value="Cyclophilin-like"/>
    <property type="match status" value="1"/>
</dbReference>
<keyword evidence="3" id="KW-0067">ATP-binding</keyword>
<evidence type="ECO:0000313" key="5">
    <source>
        <dbReference type="EMBL" id="MDR7361203.1"/>
    </source>
</evidence>
<gene>
    <name evidence="5" type="ORF">J2S63_000756</name>
</gene>
<dbReference type="Proteomes" id="UP001183648">
    <property type="component" value="Unassembled WGS sequence"/>
</dbReference>
<dbReference type="InterPro" id="IPR003833">
    <property type="entry name" value="CT_C_D"/>
</dbReference>
<evidence type="ECO:0000256" key="2">
    <source>
        <dbReference type="ARBA" id="ARBA00022801"/>
    </source>
</evidence>
<dbReference type="Gene3D" id="2.40.100.10">
    <property type="entry name" value="Cyclophilin-like"/>
    <property type="match status" value="1"/>
</dbReference>
<feature type="domain" description="Carboxyltransferase" evidence="4">
    <location>
        <begin position="3"/>
        <end position="191"/>
    </location>
</feature>
<keyword evidence="5" id="KW-0649">Protein kinase inhibitor</keyword>
<keyword evidence="2" id="KW-0378">Hydrolase</keyword>
<dbReference type="GO" id="GO:0004860">
    <property type="term" value="F:protein kinase inhibitor activity"/>
    <property type="evidence" value="ECO:0007669"/>
    <property type="project" value="UniProtKB-KW"/>
</dbReference>
<name>A0ABU2BRG6_9ACTN</name>
<dbReference type="SMART" id="SM00796">
    <property type="entry name" value="AHS1"/>
    <property type="match status" value="1"/>
</dbReference>
<evidence type="ECO:0000259" key="4">
    <source>
        <dbReference type="SMART" id="SM00796"/>
    </source>
</evidence>
<dbReference type="PANTHER" id="PTHR34698:SF2">
    <property type="entry name" value="5-OXOPROLINASE SUBUNIT B"/>
    <property type="match status" value="1"/>
</dbReference>
<dbReference type="Gene3D" id="3.30.1360.40">
    <property type="match status" value="1"/>
</dbReference>
<dbReference type="EMBL" id="JAVDYG010000001">
    <property type="protein sequence ID" value="MDR7361203.1"/>
    <property type="molecule type" value="Genomic_DNA"/>
</dbReference>
<accession>A0ABU2BRG6</accession>
<dbReference type="Pfam" id="PF02682">
    <property type="entry name" value="CT_C_D"/>
    <property type="match status" value="1"/>
</dbReference>
<sequence length="203" mass="20989">MSVRVLPCGGSSFLLEVDDVPRAYAAVTAALAAAGASAADVVPAARTVLVDGLRGMGAEALVEAVAAARADGPSSGGGRVEVPTVYDGEDLDVVARHWDMTRQEVVATHTGLDLVVAFCGFAPGFAYLSGMAERHSVPRRDSPRPRVPAGSVAVAGEFTGVYPRASPGGWLLLGRTDLVLWDPAADPPALLSPGTRVRFVEVR</sequence>
<evidence type="ECO:0000256" key="3">
    <source>
        <dbReference type="ARBA" id="ARBA00022840"/>
    </source>
</evidence>
<dbReference type="RefSeq" id="WP_310298808.1">
    <property type="nucleotide sequence ID" value="NZ_BAAAPS010000014.1"/>
</dbReference>
<organism evidence="5 6">
    <name type="scientific">Nocardioides marmoribigeumensis</name>
    <dbReference type="NCBI Taxonomy" id="433649"/>
    <lineage>
        <taxon>Bacteria</taxon>
        <taxon>Bacillati</taxon>
        <taxon>Actinomycetota</taxon>
        <taxon>Actinomycetes</taxon>
        <taxon>Propionibacteriales</taxon>
        <taxon>Nocardioidaceae</taxon>
        <taxon>Nocardioides</taxon>
    </lineage>
</organism>
<reference evidence="5 6" key="1">
    <citation type="submission" date="2023-07" db="EMBL/GenBank/DDBJ databases">
        <title>Sequencing the genomes of 1000 actinobacteria strains.</title>
        <authorList>
            <person name="Klenk H.-P."/>
        </authorList>
    </citation>
    <scope>NUCLEOTIDE SEQUENCE [LARGE SCALE GENOMIC DNA]</scope>
    <source>
        <strain evidence="5 6">DSM 19426</strain>
    </source>
</reference>
<protein>
    <submittedName>
        <fullName evidence="5">KipI family sensor histidine kinase inhibitor</fullName>
    </submittedName>
</protein>
<dbReference type="InterPro" id="IPR029000">
    <property type="entry name" value="Cyclophilin-like_dom_sf"/>
</dbReference>
<comment type="caution">
    <text evidence="5">The sequence shown here is derived from an EMBL/GenBank/DDBJ whole genome shotgun (WGS) entry which is preliminary data.</text>
</comment>
<dbReference type="PANTHER" id="PTHR34698">
    <property type="entry name" value="5-OXOPROLINASE SUBUNIT B"/>
    <property type="match status" value="1"/>
</dbReference>